<dbReference type="Pfam" id="PF00535">
    <property type="entry name" value="Glycos_transf_2"/>
    <property type="match status" value="1"/>
</dbReference>
<evidence type="ECO:0000313" key="3">
    <source>
        <dbReference type="Proteomes" id="UP000030491"/>
    </source>
</evidence>
<sequence length="287" mass="34420">MISKPFFSIAIPFYYRDENSINQLYRCINSVKKQTFKSYEVIISTQNIFNRLNTDPVLKAKMINIYNAENIGGFIQGNINNAMQNCSGEWIKILFSDDFFFDKYSLFKINLQLMLNDKNWAVMNSLHYDQASKKIHKPLIPYFQENILEVNTIGSPSAIALRNNKKILFDKKSWMRLDVDYYFSLFEKLGKPQYIKNVFIVNEIHEKQFSSLLLDKDKSTKIKLKKELEYLINKHKYKKKSFLTIFYLRILIKFDRLLLSILYELFNKYFKSLIQILYKLKYEKYFK</sequence>
<feature type="domain" description="Glycosyltransferase 2-like" evidence="1">
    <location>
        <begin position="8"/>
        <end position="141"/>
    </location>
</feature>
<keyword evidence="2" id="KW-0808">Transferase</keyword>
<dbReference type="InterPro" id="IPR001173">
    <property type="entry name" value="Glyco_trans_2-like"/>
</dbReference>
<dbReference type="RefSeq" id="WP_032512988.1">
    <property type="nucleotide sequence ID" value="NZ_JNAJ01000004.1"/>
</dbReference>
<gene>
    <name evidence="2" type="ORF">EU93_0225</name>
</gene>
<protein>
    <submittedName>
        <fullName evidence="2">Glycosyltransferase involved in cell wall bioproteinsis-like</fullName>
    </submittedName>
</protein>
<proteinExistence type="predicted"/>
<dbReference type="Gene3D" id="3.90.550.10">
    <property type="entry name" value="Spore Coat Polysaccharide Biosynthesis Protein SpsA, Chain A"/>
    <property type="match status" value="1"/>
</dbReference>
<evidence type="ECO:0000259" key="1">
    <source>
        <dbReference type="Pfam" id="PF00535"/>
    </source>
</evidence>
<dbReference type="InterPro" id="IPR029044">
    <property type="entry name" value="Nucleotide-diphossugar_trans"/>
</dbReference>
<dbReference type="EMBL" id="JNAJ01000004">
    <property type="protein sequence ID" value="KGF93050.1"/>
    <property type="molecule type" value="Genomic_DNA"/>
</dbReference>
<accession>A0A0A1ZUK3</accession>
<organism evidence="2 3">
    <name type="scientific">Prochlorococcus marinus str. MIT 9116</name>
    <dbReference type="NCBI Taxonomy" id="167544"/>
    <lineage>
        <taxon>Bacteria</taxon>
        <taxon>Bacillati</taxon>
        <taxon>Cyanobacteriota</taxon>
        <taxon>Cyanophyceae</taxon>
        <taxon>Synechococcales</taxon>
        <taxon>Prochlorococcaceae</taxon>
        <taxon>Prochlorococcus</taxon>
    </lineage>
</organism>
<dbReference type="AlphaFoldDB" id="A0A0A1ZUK3"/>
<reference evidence="3" key="1">
    <citation type="journal article" date="2014" name="Sci. Data">
        <title>Genomes of diverse isolates of the marine cyanobacterium Prochlorococcus.</title>
        <authorList>
            <person name="Biller S."/>
            <person name="Berube P."/>
            <person name="Thompson J."/>
            <person name="Kelly L."/>
            <person name="Roggensack S."/>
            <person name="Awad L."/>
            <person name="Roache-Johnson K."/>
            <person name="Ding H."/>
            <person name="Giovannoni S.J."/>
            <person name="Moore L.R."/>
            <person name="Chisholm S.W."/>
        </authorList>
    </citation>
    <scope>NUCLEOTIDE SEQUENCE [LARGE SCALE GENOMIC DNA]</scope>
</reference>
<dbReference type="Proteomes" id="UP000030491">
    <property type="component" value="Unassembled WGS sequence"/>
</dbReference>
<dbReference type="SUPFAM" id="SSF53448">
    <property type="entry name" value="Nucleotide-diphospho-sugar transferases"/>
    <property type="match status" value="1"/>
</dbReference>
<comment type="caution">
    <text evidence="2">The sequence shown here is derived from an EMBL/GenBank/DDBJ whole genome shotgun (WGS) entry which is preliminary data.</text>
</comment>
<name>A0A0A1ZUK3_PROMR</name>
<dbReference type="OrthoDB" id="435926at2"/>
<evidence type="ECO:0000313" key="2">
    <source>
        <dbReference type="EMBL" id="KGF93050.1"/>
    </source>
</evidence>
<dbReference type="GO" id="GO:0016740">
    <property type="term" value="F:transferase activity"/>
    <property type="evidence" value="ECO:0007669"/>
    <property type="project" value="UniProtKB-KW"/>
</dbReference>